<name>A0ABQ5KWK6_9EUKA</name>
<evidence type="ECO:0000313" key="3">
    <source>
        <dbReference type="Proteomes" id="UP001057375"/>
    </source>
</evidence>
<evidence type="ECO:0000256" key="1">
    <source>
        <dbReference type="SAM" id="MobiDB-lite"/>
    </source>
</evidence>
<proteinExistence type="predicted"/>
<feature type="region of interest" description="Disordered" evidence="1">
    <location>
        <begin position="345"/>
        <end position="384"/>
    </location>
</feature>
<feature type="compositionally biased region" description="Low complexity" evidence="1">
    <location>
        <begin position="357"/>
        <end position="371"/>
    </location>
</feature>
<dbReference type="EMBL" id="BQXS01011311">
    <property type="protein sequence ID" value="GKT36822.1"/>
    <property type="molecule type" value="Genomic_DNA"/>
</dbReference>
<comment type="caution">
    <text evidence="2">The sequence shown here is derived from an EMBL/GenBank/DDBJ whole genome shotgun (WGS) entry which is preliminary data.</text>
</comment>
<feature type="compositionally biased region" description="Acidic residues" evidence="1">
    <location>
        <begin position="255"/>
        <end position="276"/>
    </location>
</feature>
<keyword evidence="3" id="KW-1185">Reference proteome</keyword>
<feature type="region of interest" description="Disordered" evidence="1">
    <location>
        <begin position="251"/>
        <end position="278"/>
    </location>
</feature>
<feature type="region of interest" description="Disordered" evidence="1">
    <location>
        <begin position="950"/>
        <end position="1021"/>
    </location>
</feature>
<feature type="compositionally biased region" description="Polar residues" evidence="1">
    <location>
        <begin position="372"/>
        <end position="381"/>
    </location>
</feature>
<organism evidence="2 3">
    <name type="scientific">Aduncisulcus paluster</name>
    <dbReference type="NCBI Taxonomy" id="2918883"/>
    <lineage>
        <taxon>Eukaryota</taxon>
        <taxon>Metamonada</taxon>
        <taxon>Carpediemonas-like organisms</taxon>
        <taxon>Aduncisulcus</taxon>
    </lineage>
</organism>
<reference evidence="2" key="1">
    <citation type="submission" date="2022-03" db="EMBL/GenBank/DDBJ databases">
        <title>Draft genome sequence of Aduncisulcus paluster, a free-living microaerophilic Fornicata.</title>
        <authorList>
            <person name="Yuyama I."/>
            <person name="Kume K."/>
            <person name="Tamura T."/>
            <person name="Inagaki Y."/>
            <person name="Hashimoto T."/>
        </authorList>
    </citation>
    <scope>NUCLEOTIDE SEQUENCE</scope>
    <source>
        <strain evidence="2">NY0171</strain>
    </source>
</reference>
<dbReference type="Proteomes" id="UP001057375">
    <property type="component" value="Unassembled WGS sequence"/>
</dbReference>
<accession>A0ABQ5KWK6</accession>
<feature type="compositionally biased region" description="Basic residues" evidence="1">
    <location>
        <begin position="863"/>
        <end position="872"/>
    </location>
</feature>
<protein>
    <submittedName>
        <fullName evidence="2">Uncharacterized protein</fullName>
    </submittedName>
</protein>
<feature type="region of interest" description="Disordered" evidence="1">
    <location>
        <begin position="846"/>
        <end position="894"/>
    </location>
</feature>
<gene>
    <name evidence="2" type="ORF">ADUPG1_009720</name>
</gene>
<sequence>MEFDRHTIFRFCLKVIGSIEHVLYQVCQGKSVDKAIGSNRVIKVSQSKFDYGYIREECENDGMFFNELCNSAEKITKTLLGIAKSSDIVSKGKEKLRKSAIKAERIARGCMLLSTIFRAGGKAEEKYSFNADSNNVLINEIFNRISETFDEDQDFKYFSHPPISFPENLRDLISISLYANETHIYSIPILSMYLIHSWSDRRLQDHSSEEEDDSDDSIHVMIAFDELFDKDEEEFAMLLLSIDRKLCTITRGSQESDESTESETEEESIEPSESTDADSSLSRALSKFHLSSTLCGILLDTCLSPFFVSAALASIGESNEAREVLSECERVRVAADIDGNYTFASPSDPERLRFHDSPSNSANPNSMSSASEQSQPVSPGIQSAMTTSSSSFFVSRNTSGAFDESFGISSTISPAVGPEFSQSPAQLSVANGFIGSKSVSGSIVAGSTAVLSSPSRPSASLTLCRRLRSSEERLGLFDSLQPSLYELSLAVLIMGHCGYVSDALEILQDMMVVVQGSVGMPKEKIVAIIGRGEPCIISDEDEDDERKVRLRQISKTRGAFVSPISRDIYSVLGLPKDVSFPLLSPLSLFLSSVQQLCFSCLRQGTSSELFYSSKIPLHLLDVFRLCALASIQTLPLYCMSFLCCPVLNVRVKKIRDDTEVGTCMEYPSIHSAEREMSEDTHAFAELLELTPCQLSECVWQWACLEVRKRATKAVEESGAASREYRSTLMRACHLLRDIGKIILLKSNSGWNDSRTSDASKSPSRMKQKELVERGALVCETIAVWIREWVLAEYSGRDDLSISGHLTSSYTLGVSSISAPGVGQLSPQPLSLPHDSPKRVGFFEPSVASTNSPHPSSVHEGAVKRKASTHRRVTFAEPQDTSEKVSQHKYVPTPRFGSHLRTPKYVASSPFVSRFATPIASFTPAMNMTPYGASGMESSGTPVSGIHELGSVRPSSSQRHVHFSGAQSTPSTAFGGMSGSMSPGTPLRTPRAPHGMDSSFSASDGMSDPFSPGQYNVDDAAK</sequence>
<evidence type="ECO:0000313" key="2">
    <source>
        <dbReference type="EMBL" id="GKT36822.1"/>
    </source>
</evidence>